<dbReference type="InterPro" id="IPR008538">
    <property type="entry name" value="Uma2"/>
</dbReference>
<keyword evidence="2" id="KW-0378">Hydrolase</keyword>
<organism evidence="2 3">
    <name type="scientific">Cyanobacterium stanieri LEGE 03274</name>
    <dbReference type="NCBI Taxonomy" id="1828756"/>
    <lineage>
        <taxon>Bacteria</taxon>
        <taxon>Bacillati</taxon>
        <taxon>Cyanobacteriota</taxon>
        <taxon>Cyanophyceae</taxon>
        <taxon>Oscillatoriophycideae</taxon>
        <taxon>Chroococcales</taxon>
        <taxon>Geminocystaceae</taxon>
        <taxon>Cyanobacterium</taxon>
    </lineage>
</organism>
<comment type="caution">
    <text evidence="2">The sequence shown here is derived from an EMBL/GenBank/DDBJ whole genome shotgun (WGS) entry which is preliminary data.</text>
</comment>
<dbReference type="EMBL" id="JADEWC010000049">
    <property type="protein sequence ID" value="MBE9223797.1"/>
    <property type="molecule type" value="Genomic_DNA"/>
</dbReference>
<gene>
    <name evidence="2" type="ORF">IQ215_13930</name>
</gene>
<dbReference type="Proteomes" id="UP000654604">
    <property type="component" value="Unassembled WGS sequence"/>
</dbReference>
<dbReference type="InterPro" id="IPR012296">
    <property type="entry name" value="Nuclease_put_TT1808"/>
</dbReference>
<keyword evidence="2" id="KW-0540">Nuclease</keyword>
<sequence length="213" mass="24564">MVTEVLSKSNNVTRLEGVRWETYQALLWDLAESSHQKLTFNQGILEIMTPLPEHEINKSFLGCLVRVTTEVLGLEIASLGSTTLSRKDLQKGIEPDECFYIQNEPLVRGKFSFDFTMDPPPDLAIEVDITSTSLNRLTVYEALGVKEIWRFDGKHLVIYCLEKGVYEIRENSQVLSILSKQIILDFLNKRREIGENALLREFRQHLQRTLHNQ</sequence>
<dbReference type="PANTHER" id="PTHR47152">
    <property type="entry name" value="SLR2084 PROTEIN-RELATED"/>
    <property type="match status" value="1"/>
</dbReference>
<name>A0ABR9V7B9_9CHRO</name>
<keyword evidence="2" id="KW-0255">Endonuclease</keyword>
<proteinExistence type="predicted"/>
<feature type="domain" description="Putative restriction endonuclease" evidence="1">
    <location>
        <begin position="20"/>
        <end position="175"/>
    </location>
</feature>
<dbReference type="InterPro" id="IPR011335">
    <property type="entry name" value="Restrct_endonuc-II-like"/>
</dbReference>
<evidence type="ECO:0000313" key="3">
    <source>
        <dbReference type="Proteomes" id="UP000654604"/>
    </source>
</evidence>
<reference evidence="2 3" key="1">
    <citation type="submission" date="2020-10" db="EMBL/GenBank/DDBJ databases">
        <authorList>
            <person name="Castelo-Branco R."/>
            <person name="Eusebio N."/>
            <person name="Adriana R."/>
            <person name="Vieira A."/>
            <person name="Brugerolle De Fraissinette N."/>
            <person name="Rezende De Castro R."/>
            <person name="Schneider M.P."/>
            <person name="Vasconcelos V."/>
            <person name="Leao P.N."/>
        </authorList>
    </citation>
    <scope>NUCLEOTIDE SEQUENCE [LARGE SCALE GENOMIC DNA]</scope>
    <source>
        <strain evidence="2 3">LEGE 03274</strain>
    </source>
</reference>
<accession>A0ABR9V7B9</accession>
<dbReference type="GO" id="GO:0004519">
    <property type="term" value="F:endonuclease activity"/>
    <property type="evidence" value="ECO:0007669"/>
    <property type="project" value="UniProtKB-KW"/>
</dbReference>
<keyword evidence="3" id="KW-1185">Reference proteome</keyword>
<evidence type="ECO:0000313" key="2">
    <source>
        <dbReference type="EMBL" id="MBE9223797.1"/>
    </source>
</evidence>
<dbReference type="SUPFAM" id="SSF52980">
    <property type="entry name" value="Restriction endonuclease-like"/>
    <property type="match status" value="1"/>
</dbReference>
<evidence type="ECO:0000259" key="1">
    <source>
        <dbReference type="Pfam" id="PF05685"/>
    </source>
</evidence>
<protein>
    <submittedName>
        <fullName evidence="2">Uma2 family endonuclease</fullName>
    </submittedName>
</protein>
<dbReference type="Gene3D" id="3.90.1570.10">
    <property type="entry name" value="tt1808, chain A"/>
    <property type="match status" value="1"/>
</dbReference>
<dbReference type="PANTHER" id="PTHR47152:SF2">
    <property type="entry name" value="SLR2084 PROTEIN"/>
    <property type="match status" value="1"/>
</dbReference>
<dbReference type="Pfam" id="PF05685">
    <property type="entry name" value="Uma2"/>
    <property type="match status" value="1"/>
</dbReference>
<dbReference type="CDD" id="cd06260">
    <property type="entry name" value="DUF820-like"/>
    <property type="match status" value="1"/>
</dbReference>
<dbReference type="RefSeq" id="WP_193802013.1">
    <property type="nucleotide sequence ID" value="NZ_JADEWC010000049.1"/>
</dbReference>